<dbReference type="InterPro" id="IPR000835">
    <property type="entry name" value="HTH_MarR-typ"/>
</dbReference>
<evidence type="ECO:0000313" key="5">
    <source>
        <dbReference type="EMBL" id="XCG52160.1"/>
    </source>
</evidence>
<dbReference type="Gene3D" id="1.10.10.10">
    <property type="entry name" value="Winged helix-like DNA-binding domain superfamily/Winged helix DNA-binding domain"/>
    <property type="match status" value="1"/>
</dbReference>
<dbReference type="InterPro" id="IPR036388">
    <property type="entry name" value="WH-like_DNA-bd_sf"/>
</dbReference>
<evidence type="ECO:0000256" key="2">
    <source>
        <dbReference type="ARBA" id="ARBA00023125"/>
    </source>
</evidence>
<sequence length="145" mass="16218">MALFSSKATFVEDLVKVDRKLRSLFEERAKACGLTLAHARLLMRLAKQDGLTQAQLTEALEIEQASIGILIDALVKKGFVTRRTVEGNRRAKAIYLTDQAREEAVAIREFATAVRERVLYDVDEKDLVTTMRVLREVARNLGAAA</sequence>
<name>A0AAU8CZW3_9HYPH</name>
<evidence type="ECO:0000256" key="1">
    <source>
        <dbReference type="ARBA" id="ARBA00023015"/>
    </source>
</evidence>
<dbReference type="PANTHER" id="PTHR42756">
    <property type="entry name" value="TRANSCRIPTIONAL REGULATOR, MARR"/>
    <property type="match status" value="1"/>
</dbReference>
<feature type="domain" description="HTH marR-type" evidence="4">
    <location>
        <begin position="7"/>
        <end position="139"/>
    </location>
</feature>
<keyword evidence="2" id="KW-0238">DNA-binding</keyword>
<proteinExistence type="predicted"/>
<dbReference type="GO" id="GO:0003677">
    <property type="term" value="F:DNA binding"/>
    <property type="evidence" value="ECO:0007669"/>
    <property type="project" value="UniProtKB-KW"/>
</dbReference>
<dbReference type="InterPro" id="IPR036390">
    <property type="entry name" value="WH_DNA-bd_sf"/>
</dbReference>
<dbReference type="Pfam" id="PF12802">
    <property type="entry name" value="MarR_2"/>
    <property type="match status" value="1"/>
</dbReference>
<dbReference type="SMART" id="SM00347">
    <property type="entry name" value="HTH_MARR"/>
    <property type="match status" value="1"/>
</dbReference>
<dbReference type="RefSeq" id="WP_353646367.1">
    <property type="nucleotide sequence ID" value="NZ_CP159256.1"/>
</dbReference>
<dbReference type="InterPro" id="IPR023187">
    <property type="entry name" value="Tscrpt_reg_MarR-type_CS"/>
</dbReference>
<protein>
    <submittedName>
        <fullName evidence="5">MarR family transcriptional regulator</fullName>
    </submittedName>
</protein>
<reference evidence="5" key="1">
    <citation type="submission" date="2024-06" db="EMBL/GenBank/DDBJ databases">
        <title>Mesorhizobium karijinii sp. nov., a symbiont of the iconic Swainsona formosa from arid Australia.</title>
        <authorList>
            <person name="Hill Y.J."/>
            <person name="Watkin E.L.J."/>
            <person name="O'Hara G.W."/>
            <person name="Terpolilli J."/>
            <person name="Tye M.L."/>
            <person name="Kohlmeier M.G."/>
        </authorList>
    </citation>
    <scope>NUCLEOTIDE SEQUENCE</scope>
    <source>
        <strain evidence="5">WSM2240</strain>
        <plasmid evidence="5">pMk2240A</plasmid>
    </source>
</reference>
<dbReference type="PANTHER" id="PTHR42756:SF1">
    <property type="entry name" value="TRANSCRIPTIONAL REPRESSOR OF EMRAB OPERON"/>
    <property type="match status" value="1"/>
</dbReference>
<gene>
    <name evidence="5" type="ORF">ABVK50_32210</name>
</gene>
<keyword evidence="3" id="KW-0804">Transcription</keyword>
<evidence type="ECO:0000259" key="4">
    <source>
        <dbReference type="PROSITE" id="PS50995"/>
    </source>
</evidence>
<dbReference type="PROSITE" id="PS01117">
    <property type="entry name" value="HTH_MARR_1"/>
    <property type="match status" value="1"/>
</dbReference>
<evidence type="ECO:0000256" key="3">
    <source>
        <dbReference type="ARBA" id="ARBA00023163"/>
    </source>
</evidence>
<dbReference type="AlphaFoldDB" id="A0AAU8CZW3"/>
<geneLocation type="plasmid" evidence="5">
    <name>pMk2240A</name>
</geneLocation>
<dbReference type="PROSITE" id="PS50995">
    <property type="entry name" value="HTH_MARR_2"/>
    <property type="match status" value="1"/>
</dbReference>
<dbReference type="SUPFAM" id="SSF46785">
    <property type="entry name" value="Winged helix' DNA-binding domain"/>
    <property type="match status" value="1"/>
</dbReference>
<organism evidence="5">
    <name type="scientific">Mesorhizobium sp. WSM2240</name>
    <dbReference type="NCBI Taxonomy" id="3228851"/>
    <lineage>
        <taxon>Bacteria</taxon>
        <taxon>Pseudomonadati</taxon>
        <taxon>Pseudomonadota</taxon>
        <taxon>Alphaproteobacteria</taxon>
        <taxon>Hyphomicrobiales</taxon>
        <taxon>Phyllobacteriaceae</taxon>
        <taxon>Mesorhizobium</taxon>
    </lineage>
</organism>
<keyword evidence="5" id="KW-0614">Plasmid</keyword>
<dbReference type="PRINTS" id="PR00598">
    <property type="entry name" value="HTHMARR"/>
</dbReference>
<keyword evidence="1" id="KW-0805">Transcription regulation</keyword>
<dbReference type="EMBL" id="CP159256">
    <property type="protein sequence ID" value="XCG52160.1"/>
    <property type="molecule type" value="Genomic_DNA"/>
</dbReference>
<dbReference type="GO" id="GO:0003700">
    <property type="term" value="F:DNA-binding transcription factor activity"/>
    <property type="evidence" value="ECO:0007669"/>
    <property type="project" value="InterPro"/>
</dbReference>
<accession>A0AAU8CZW3</accession>